<accession>A0ACA9L766</accession>
<dbReference type="EMBL" id="CAJVPU010003099">
    <property type="protein sequence ID" value="CAG8513105.1"/>
    <property type="molecule type" value="Genomic_DNA"/>
</dbReference>
<comment type="caution">
    <text evidence="1">The sequence shown here is derived from an EMBL/GenBank/DDBJ whole genome shotgun (WGS) entry which is preliminary data.</text>
</comment>
<keyword evidence="2" id="KW-1185">Reference proteome</keyword>
<dbReference type="Proteomes" id="UP000789702">
    <property type="component" value="Unassembled WGS sequence"/>
</dbReference>
<reference evidence="1" key="1">
    <citation type="submission" date="2021-06" db="EMBL/GenBank/DDBJ databases">
        <authorList>
            <person name="Kallberg Y."/>
            <person name="Tangrot J."/>
            <person name="Rosling A."/>
        </authorList>
    </citation>
    <scope>NUCLEOTIDE SEQUENCE</scope>
    <source>
        <strain evidence="1">IL203A</strain>
    </source>
</reference>
<organism evidence="1 2">
    <name type="scientific">Dentiscutata heterogama</name>
    <dbReference type="NCBI Taxonomy" id="1316150"/>
    <lineage>
        <taxon>Eukaryota</taxon>
        <taxon>Fungi</taxon>
        <taxon>Fungi incertae sedis</taxon>
        <taxon>Mucoromycota</taxon>
        <taxon>Glomeromycotina</taxon>
        <taxon>Glomeromycetes</taxon>
        <taxon>Diversisporales</taxon>
        <taxon>Gigasporaceae</taxon>
        <taxon>Dentiscutata</taxon>
    </lineage>
</organism>
<gene>
    <name evidence="1" type="ORF">DHETER_LOCUS3556</name>
</gene>
<name>A0ACA9L766_9GLOM</name>
<sequence length="74" mass="8269">GSNAGSDLSVEDKKKPSSQELKDNTTEELVQELEKILIVTTMLISTEIVKNIQRLSKDDKQKKILVRADTNKAN</sequence>
<protein>
    <submittedName>
        <fullName evidence="1">1234_t:CDS:1</fullName>
    </submittedName>
</protein>
<evidence type="ECO:0000313" key="2">
    <source>
        <dbReference type="Proteomes" id="UP000789702"/>
    </source>
</evidence>
<feature type="non-terminal residue" evidence="1">
    <location>
        <position position="1"/>
    </location>
</feature>
<proteinExistence type="predicted"/>
<evidence type="ECO:0000313" key="1">
    <source>
        <dbReference type="EMBL" id="CAG8513105.1"/>
    </source>
</evidence>